<reference evidence="1 2" key="1">
    <citation type="journal article" date="2013" name="Genome Biol.">
        <title>The genome sequence of the most widely cultivated cacao type and its use to identify candidate genes regulating pod color.</title>
        <authorList>
            <person name="Motamayor J.C."/>
            <person name="Mockaitis K."/>
            <person name="Schmutz J."/>
            <person name="Haiminen N."/>
            <person name="Iii D.L."/>
            <person name="Cornejo O."/>
            <person name="Findley S.D."/>
            <person name="Zheng P."/>
            <person name="Utro F."/>
            <person name="Royaert S."/>
            <person name="Saski C."/>
            <person name="Jenkins J."/>
            <person name="Podicheti R."/>
            <person name="Zhao M."/>
            <person name="Scheffler B.E."/>
            <person name="Stack J.C."/>
            <person name="Feltus F.A."/>
            <person name="Mustiga G.M."/>
            <person name="Amores F."/>
            <person name="Phillips W."/>
            <person name="Marelli J.P."/>
            <person name="May G.D."/>
            <person name="Shapiro H."/>
            <person name="Ma J."/>
            <person name="Bustamante C.D."/>
            <person name="Schnell R.J."/>
            <person name="Main D."/>
            <person name="Gilbert D."/>
            <person name="Parida L."/>
            <person name="Kuhn D.N."/>
        </authorList>
    </citation>
    <scope>NUCLEOTIDE SEQUENCE [LARGE SCALE GENOMIC DNA]</scope>
    <source>
        <strain evidence="2">cv. Matina 1-6</strain>
    </source>
</reference>
<evidence type="ECO:0000313" key="2">
    <source>
        <dbReference type="Proteomes" id="UP000026915"/>
    </source>
</evidence>
<protein>
    <submittedName>
        <fullName evidence="1">Uncharacterized protein</fullName>
    </submittedName>
</protein>
<dbReference type="HOGENOM" id="CLU_2578675_0_0_1"/>
<dbReference type="EMBL" id="CM001881">
    <property type="protein sequence ID" value="EOY21333.1"/>
    <property type="molecule type" value="Genomic_DNA"/>
</dbReference>
<dbReference type="Gramene" id="EOY21333">
    <property type="protein sequence ID" value="EOY21333"/>
    <property type="gene ID" value="TCM_012825"/>
</dbReference>
<dbReference type="InParanoid" id="A0A061FW89"/>
<dbReference type="Proteomes" id="UP000026915">
    <property type="component" value="Chromosome 3"/>
</dbReference>
<gene>
    <name evidence="1" type="ORF">TCM_012825</name>
</gene>
<accession>A0A061FW89</accession>
<evidence type="ECO:0000313" key="1">
    <source>
        <dbReference type="EMBL" id="EOY21333.1"/>
    </source>
</evidence>
<proteinExistence type="predicted"/>
<name>A0A061FW89_THECC</name>
<dbReference type="AlphaFoldDB" id="A0A061FW89"/>
<organism evidence="1 2">
    <name type="scientific">Theobroma cacao</name>
    <name type="common">Cacao</name>
    <name type="synonym">Cocoa</name>
    <dbReference type="NCBI Taxonomy" id="3641"/>
    <lineage>
        <taxon>Eukaryota</taxon>
        <taxon>Viridiplantae</taxon>
        <taxon>Streptophyta</taxon>
        <taxon>Embryophyta</taxon>
        <taxon>Tracheophyta</taxon>
        <taxon>Spermatophyta</taxon>
        <taxon>Magnoliopsida</taxon>
        <taxon>eudicotyledons</taxon>
        <taxon>Gunneridae</taxon>
        <taxon>Pentapetalae</taxon>
        <taxon>rosids</taxon>
        <taxon>malvids</taxon>
        <taxon>Malvales</taxon>
        <taxon>Malvaceae</taxon>
        <taxon>Byttnerioideae</taxon>
        <taxon>Theobroma</taxon>
    </lineage>
</organism>
<sequence>MIQQVIGIHPIGLSMFVTISGASKRNPREAGIKGVFQDSNRDVKIVLSKAIGMGDSNLAKVFAIREAFLFFQPQNGVGASP</sequence>
<keyword evidence="2" id="KW-1185">Reference proteome</keyword>